<feature type="region of interest" description="Disordered" evidence="1">
    <location>
        <begin position="27"/>
        <end position="64"/>
    </location>
</feature>
<proteinExistence type="predicted"/>
<evidence type="ECO:0000313" key="2">
    <source>
        <dbReference type="EMBL" id="KPK73546.1"/>
    </source>
</evidence>
<gene>
    <name evidence="2" type="ORF">AMJ87_01475</name>
</gene>
<comment type="caution">
    <text evidence="2">The sequence shown here is derived from an EMBL/GenBank/DDBJ whole genome shotgun (WGS) entry which is preliminary data.</text>
</comment>
<evidence type="ECO:0000256" key="1">
    <source>
        <dbReference type="SAM" id="MobiDB-lite"/>
    </source>
</evidence>
<organism evidence="2 3">
    <name type="scientific">candidate division WOR_3 bacterium SM23_60</name>
    <dbReference type="NCBI Taxonomy" id="1703780"/>
    <lineage>
        <taxon>Bacteria</taxon>
        <taxon>Bacteria division WOR-3</taxon>
    </lineage>
</organism>
<dbReference type="EMBL" id="LJUO01000007">
    <property type="protein sequence ID" value="KPK73546.1"/>
    <property type="molecule type" value="Genomic_DNA"/>
</dbReference>
<dbReference type="AlphaFoldDB" id="A0A0S8GPJ0"/>
<evidence type="ECO:0000313" key="3">
    <source>
        <dbReference type="Proteomes" id="UP000051096"/>
    </source>
</evidence>
<sequence length="127" mass="14418">MGILDRLKKEKKDQSVLDALIKKKTAKEKPQDVVQESSSDIEVRELSPSQKASDDEEVNDVSELEKPIREFRTSGMHEFELDSLGADSDANIKVEYKMRITTLIDQGKIDEAIQLLGELKKKLTEKD</sequence>
<accession>A0A0S8GPJ0</accession>
<name>A0A0S8GPJ0_UNCW3</name>
<dbReference type="Proteomes" id="UP000051096">
    <property type="component" value="Unassembled WGS sequence"/>
</dbReference>
<reference evidence="2 3" key="1">
    <citation type="journal article" date="2015" name="Microbiome">
        <title>Genomic resolution of linkages in carbon, nitrogen, and sulfur cycling among widespread estuary sediment bacteria.</title>
        <authorList>
            <person name="Baker B.J."/>
            <person name="Lazar C.S."/>
            <person name="Teske A.P."/>
            <person name="Dick G.J."/>
        </authorList>
    </citation>
    <scope>NUCLEOTIDE SEQUENCE [LARGE SCALE GENOMIC DNA]</scope>
    <source>
        <strain evidence="2">SM23_60</strain>
    </source>
</reference>
<protein>
    <submittedName>
        <fullName evidence="2">Uncharacterized protein</fullName>
    </submittedName>
</protein>